<accession>A0A139ARI8</accession>
<feature type="compositionally biased region" description="Low complexity" evidence="1">
    <location>
        <begin position="247"/>
        <end position="261"/>
    </location>
</feature>
<feature type="compositionally biased region" description="Basic and acidic residues" evidence="1">
    <location>
        <begin position="198"/>
        <end position="207"/>
    </location>
</feature>
<feature type="region of interest" description="Disordered" evidence="1">
    <location>
        <begin position="64"/>
        <end position="144"/>
    </location>
</feature>
<gene>
    <name evidence="4" type="ORF">M427DRAFT_67046</name>
</gene>
<keyword evidence="3" id="KW-0732">Signal</keyword>
<evidence type="ECO:0000313" key="5">
    <source>
        <dbReference type="Proteomes" id="UP000070544"/>
    </source>
</evidence>
<evidence type="ECO:0000256" key="2">
    <source>
        <dbReference type="SAM" id="Phobius"/>
    </source>
</evidence>
<evidence type="ECO:0008006" key="6">
    <source>
        <dbReference type="Google" id="ProtNLM"/>
    </source>
</evidence>
<proteinExistence type="predicted"/>
<evidence type="ECO:0000313" key="4">
    <source>
        <dbReference type="EMBL" id="KXS19371.1"/>
    </source>
</evidence>
<feature type="region of interest" description="Disordered" evidence="1">
    <location>
        <begin position="185"/>
        <end position="273"/>
    </location>
</feature>
<keyword evidence="2" id="KW-0812">Transmembrane</keyword>
<name>A0A139ARI8_GONPJ</name>
<feature type="signal peptide" evidence="3">
    <location>
        <begin position="1"/>
        <end position="37"/>
    </location>
</feature>
<keyword evidence="5" id="KW-1185">Reference proteome</keyword>
<dbReference type="OrthoDB" id="5595608at2759"/>
<protein>
    <recommendedName>
        <fullName evidence="6">SH3 domain-containing protein</fullName>
    </recommendedName>
</protein>
<evidence type="ECO:0000256" key="3">
    <source>
        <dbReference type="SAM" id="SignalP"/>
    </source>
</evidence>
<dbReference type="AlphaFoldDB" id="A0A139ARI8"/>
<feature type="compositionally biased region" description="Low complexity" evidence="1">
    <location>
        <begin position="95"/>
        <end position="141"/>
    </location>
</feature>
<feature type="chain" id="PRO_5007296381" description="SH3 domain-containing protein" evidence="3">
    <location>
        <begin position="38"/>
        <end position="514"/>
    </location>
</feature>
<reference evidence="4 5" key="1">
    <citation type="journal article" date="2015" name="Genome Biol. Evol.">
        <title>Phylogenomic analyses indicate that early fungi evolved digesting cell walls of algal ancestors of land plants.</title>
        <authorList>
            <person name="Chang Y."/>
            <person name="Wang S."/>
            <person name="Sekimoto S."/>
            <person name="Aerts A.L."/>
            <person name="Choi C."/>
            <person name="Clum A."/>
            <person name="LaButti K.M."/>
            <person name="Lindquist E.A."/>
            <person name="Yee Ngan C."/>
            <person name="Ohm R.A."/>
            <person name="Salamov A.A."/>
            <person name="Grigoriev I.V."/>
            <person name="Spatafora J.W."/>
            <person name="Berbee M.L."/>
        </authorList>
    </citation>
    <scope>NUCLEOTIDE SEQUENCE [LARGE SCALE GENOMIC DNA]</scope>
    <source>
        <strain evidence="4 5">JEL478</strain>
    </source>
</reference>
<evidence type="ECO:0000256" key="1">
    <source>
        <dbReference type="SAM" id="MobiDB-lite"/>
    </source>
</evidence>
<dbReference type="Proteomes" id="UP000070544">
    <property type="component" value="Unassembled WGS sequence"/>
</dbReference>
<feature type="compositionally biased region" description="Low complexity" evidence="1">
    <location>
        <begin position="64"/>
        <end position="82"/>
    </location>
</feature>
<keyword evidence="2" id="KW-0472">Membrane</keyword>
<sequence>MKQRRMAQGPGSGMVRGIAVLLMVALLLAVPPPTVRAQLLPPILGDASSAASSTAASTIAAASSSSARASSSSSARSSSSSPSPTPSSSAPPEPSTTSDAPSTLPASSTTTDSSSSPTPSSSSSSSSTGSSASPTPSATAPPNNPPQPNLIFGLPVWAVGAIGGGIGGVLLLILCVLCMRKTGRKTRPKPADYYTSWDEPKRSRESPRSSPSSYAQPYESYDMPPSHHVSRQQTTRPDAVARGYTKGPQNRRQQNLQQPQGAYGGPPKSMAPYLLNAPQTVAMGDYNDGYNDGYHDQPPPMPMSMSPPPQQQAPATMVNVKGPPPSMAPGSLGGGPQAHWLFEKLATQQGKLAEQSVPYTGPPLEVHTAYEATASDEMSLFPGQSVELRDVFRDGWAVGWNRDTGGFGALPLDVLYLNIAAASLGVPQSHARTSNRMNRFVSQTLATQSSVLTERQKLRSGQSMFLRKGTSGSTLKVNEDSEEMLGSEKYSTYSAMAPLPGGTQVLRPAQSRRM</sequence>
<organism evidence="4 5">
    <name type="scientific">Gonapodya prolifera (strain JEL478)</name>
    <name type="common">Monoblepharis prolifera</name>
    <dbReference type="NCBI Taxonomy" id="1344416"/>
    <lineage>
        <taxon>Eukaryota</taxon>
        <taxon>Fungi</taxon>
        <taxon>Fungi incertae sedis</taxon>
        <taxon>Chytridiomycota</taxon>
        <taxon>Chytridiomycota incertae sedis</taxon>
        <taxon>Monoblepharidomycetes</taxon>
        <taxon>Monoblepharidales</taxon>
        <taxon>Gonapodyaceae</taxon>
        <taxon>Gonapodya</taxon>
    </lineage>
</organism>
<dbReference type="SUPFAM" id="SSF50044">
    <property type="entry name" value="SH3-domain"/>
    <property type="match status" value="1"/>
</dbReference>
<dbReference type="InterPro" id="IPR036028">
    <property type="entry name" value="SH3-like_dom_sf"/>
</dbReference>
<feature type="transmembrane region" description="Helical" evidence="2">
    <location>
        <begin position="154"/>
        <end position="179"/>
    </location>
</feature>
<keyword evidence="2" id="KW-1133">Transmembrane helix</keyword>
<dbReference type="EMBL" id="KQ965738">
    <property type="protein sequence ID" value="KXS19371.1"/>
    <property type="molecule type" value="Genomic_DNA"/>
</dbReference>
<feature type="compositionally biased region" description="Pro residues" evidence="1">
    <location>
        <begin position="83"/>
        <end position="94"/>
    </location>
</feature>